<dbReference type="InterPro" id="IPR029058">
    <property type="entry name" value="AB_hydrolase_fold"/>
</dbReference>
<dbReference type="Proteomes" id="UP001380365">
    <property type="component" value="Unassembled WGS sequence"/>
</dbReference>
<dbReference type="InterPro" id="IPR050309">
    <property type="entry name" value="Type-B_Carboxylest/Lipase"/>
</dbReference>
<name>A0ABU8Q8L2_9SPHN</name>
<dbReference type="InterPro" id="IPR002018">
    <property type="entry name" value="CarbesteraseB"/>
</dbReference>
<dbReference type="InterPro" id="IPR019826">
    <property type="entry name" value="Carboxylesterase_B_AS"/>
</dbReference>
<keyword evidence="6" id="KW-1185">Reference proteome</keyword>
<evidence type="ECO:0000256" key="3">
    <source>
        <dbReference type="RuleBase" id="RU361235"/>
    </source>
</evidence>
<reference evidence="5 6" key="1">
    <citation type="submission" date="2023-12" db="EMBL/GenBank/DDBJ databases">
        <title>Gut-associated functions are favored during microbiome assembly across C. elegans life.</title>
        <authorList>
            <person name="Zimmermann J."/>
        </authorList>
    </citation>
    <scope>NUCLEOTIDE SEQUENCE [LARGE SCALE GENOMIC DNA]</scope>
    <source>
        <strain evidence="5 6">JUb134</strain>
    </source>
</reference>
<feature type="domain" description="Carboxylesterase type B" evidence="4">
    <location>
        <begin position="18"/>
        <end position="480"/>
    </location>
</feature>
<dbReference type="SUPFAM" id="SSF53474">
    <property type="entry name" value="alpha/beta-Hydrolases"/>
    <property type="match status" value="1"/>
</dbReference>
<keyword evidence="3" id="KW-0732">Signal</keyword>
<proteinExistence type="inferred from homology"/>
<dbReference type="PROSITE" id="PS00122">
    <property type="entry name" value="CARBOXYLESTERASE_B_1"/>
    <property type="match status" value="1"/>
</dbReference>
<evidence type="ECO:0000256" key="2">
    <source>
        <dbReference type="ARBA" id="ARBA00022801"/>
    </source>
</evidence>
<dbReference type="RefSeq" id="WP_132884483.1">
    <property type="nucleotide sequence ID" value="NZ_JBBGZA010000001.1"/>
</dbReference>
<evidence type="ECO:0000256" key="1">
    <source>
        <dbReference type="ARBA" id="ARBA00005964"/>
    </source>
</evidence>
<accession>A0ABU8Q8L2</accession>
<dbReference type="Pfam" id="PF00135">
    <property type="entry name" value="COesterase"/>
    <property type="match status" value="1"/>
</dbReference>
<dbReference type="EC" id="3.1.1.-" evidence="3"/>
<gene>
    <name evidence="5" type="ORF">WH159_14940</name>
</gene>
<evidence type="ECO:0000313" key="6">
    <source>
        <dbReference type="Proteomes" id="UP001380365"/>
    </source>
</evidence>
<comment type="similarity">
    <text evidence="1 3">Belongs to the type-B carboxylesterase/lipase family.</text>
</comment>
<evidence type="ECO:0000313" key="5">
    <source>
        <dbReference type="EMBL" id="MEJ5095825.1"/>
    </source>
</evidence>
<comment type="caution">
    <text evidence="5">The sequence shown here is derived from an EMBL/GenBank/DDBJ whole genome shotgun (WGS) entry which is preliminary data.</text>
</comment>
<feature type="chain" id="PRO_5044991622" description="Carboxylic ester hydrolase" evidence="3">
    <location>
        <begin position="17"/>
        <end position="491"/>
    </location>
</feature>
<keyword evidence="2 3" id="KW-0378">Hydrolase</keyword>
<dbReference type="EMBL" id="JBBGZA010000001">
    <property type="protein sequence ID" value="MEJ5095825.1"/>
    <property type="molecule type" value="Genomic_DNA"/>
</dbReference>
<dbReference type="PANTHER" id="PTHR11559">
    <property type="entry name" value="CARBOXYLESTERASE"/>
    <property type="match status" value="1"/>
</dbReference>
<evidence type="ECO:0000259" key="4">
    <source>
        <dbReference type="Pfam" id="PF00135"/>
    </source>
</evidence>
<protein>
    <recommendedName>
        <fullName evidence="3">Carboxylic ester hydrolase</fullName>
        <ecNumber evidence="3">3.1.1.-</ecNumber>
    </recommendedName>
</protein>
<dbReference type="Gene3D" id="3.40.50.1820">
    <property type="entry name" value="alpha/beta hydrolase"/>
    <property type="match status" value="1"/>
</dbReference>
<sequence>MIALALALAAAGSVVAGPVVPTSHGPVRGEPLPGGGGVFRGIRFAAPPVGALRWRAPVAPQRWRAPAPAVAAHAACPQPSYGAWNSAAAASSSEDCLFLDVRSPRLGARARLPVMVWVHGGGNRGGAGGGTVESRITDRGIVLVSVQYRLGALGFMSHPALSAEQGGASGNYGLMDQQAALRWVRDNIARFGGDPARVTIAGESAGAQDVGLQMLSPAARGLFAGAIAQSGTPGFGVAPRTLAQNERLGMAIAARAGAAREASAAALRDLPVAAIVAAQERVDVPDLEDDSFIWLQAVVDGRVLRKTPAGALAAGRVARVPLLIGVNAQEFTGYNGRDPRPVIAREFPRNAQAVRRAYGLDGAPAPDPRLGDVAMRLGTDLVFTCPTVAVSRAVAAGGAPVWQYQFDYAPPGKTVSHGSEIGLIFDTPPTGAPALQDYWTAFVQRGDPNRSGLPHWSRYDARARAYLAFGQTRTAARSGLHDAVCLPRTTP</sequence>
<feature type="signal peptide" evidence="3">
    <location>
        <begin position="1"/>
        <end position="16"/>
    </location>
</feature>
<organism evidence="5 6">
    <name type="scientific">Sphingomonas molluscorum</name>
    <dbReference type="NCBI Taxonomy" id="418184"/>
    <lineage>
        <taxon>Bacteria</taxon>
        <taxon>Pseudomonadati</taxon>
        <taxon>Pseudomonadota</taxon>
        <taxon>Alphaproteobacteria</taxon>
        <taxon>Sphingomonadales</taxon>
        <taxon>Sphingomonadaceae</taxon>
        <taxon>Sphingomonas</taxon>
    </lineage>
</organism>